<reference evidence="1 2" key="1">
    <citation type="journal article" date="2022" name="Genome Biol. Evol.">
        <title>The Spruce Budworm Genome: Reconstructing the Evolutionary History of Antifreeze Proteins.</title>
        <authorList>
            <person name="Beliveau C."/>
            <person name="Gagne P."/>
            <person name="Picq S."/>
            <person name="Vernygora O."/>
            <person name="Keeling C.I."/>
            <person name="Pinkney K."/>
            <person name="Doucet D."/>
            <person name="Wen F."/>
            <person name="Johnston J.S."/>
            <person name="Maaroufi H."/>
            <person name="Boyle B."/>
            <person name="Laroche J."/>
            <person name="Dewar K."/>
            <person name="Juretic N."/>
            <person name="Blackburn G."/>
            <person name="Nisole A."/>
            <person name="Brunet B."/>
            <person name="Brandao M."/>
            <person name="Lumley L."/>
            <person name="Duan J."/>
            <person name="Quan G."/>
            <person name="Lucarotti C.J."/>
            <person name="Roe A.D."/>
            <person name="Sperling F.A.H."/>
            <person name="Levesque R.C."/>
            <person name="Cusson M."/>
        </authorList>
    </citation>
    <scope>NUCLEOTIDE SEQUENCE [LARGE SCALE GENOMIC DNA]</scope>
    <source>
        <strain evidence="1">Glfc:IPQL:Cfum</strain>
    </source>
</reference>
<evidence type="ECO:0000313" key="2">
    <source>
        <dbReference type="Proteomes" id="UP001064048"/>
    </source>
</evidence>
<protein>
    <submittedName>
        <fullName evidence="1">Uncharacterized protein</fullName>
    </submittedName>
</protein>
<sequence>MAPKKLPSVQEASKPVRLPDLWRSKSKDKSLGMLLKRLTKEANKSKGNLVEDEGLDWLKPRTLIKPDDQEEVPDAELEEDVGRILTTINPQWEPDEVAYHYGKNLFVIKPKITFGKAYPLYVYQGTAIRKDSDEAKAQIAAGYGMVGFDDAGPKRAKVKKSKAEEEEEEEPEPEPAEQPAPEEAKPEEDVQPEEEKAPAAAEDAEPGEGVTDEQQEGEQVEEPEAAEEPGDAPMVEEKLEIKPRVKKLANQFNFCERAALTYNNPRRSVDTQTIPPARANYAATALQSIIFDFYQEDYARKMKEKEDEKPKRMKKKAAKHVKSAQQIHDEQLAQRIREAWAILERLVNQNIFDDIAQDYRYWDDPSDEFREGMGSLLPLWKFQYEPMSKHAVCEVAWNPHYQDLFAVAYGSLDFTAQQKEGCLCLYSIKNPAFPEYAVVTESPLICLDVYHETPYLVCVGRYDGNVCVYNSQLTLESSYQYKSDSVRDKHSNIVWEIRWGPRLLDGEASFFSIAGDGRVVQWAVMPGELQATTIITLASSVPPIPGPDGTMLAVNSCGSCICFHPEKAEIFMVGTEDGMIHTCSLKYNRNYVRSVQGHHMPVYRIHYNYFNNSIYASCSGDWRIKIWEDGRDEPLFMFELGSPVGDVKWAPYSSTVFAACTADGKVYVFDLNVNKYRPICAQAVVSKKNKKLTRIDFNASMPIIVCGDSKGTCHVLKLSPNLRVMCKPPKKAVGVDQKTLQIMKLDKLLSLVRDPPFTVGVVDEKFEDD</sequence>
<keyword evidence="2" id="KW-1185">Reference proteome</keyword>
<accession>A0ACC0J7K3</accession>
<organism evidence="1 2">
    <name type="scientific">Choristoneura fumiferana</name>
    <name type="common">Spruce budworm moth</name>
    <name type="synonym">Archips fumiferana</name>
    <dbReference type="NCBI Taxonomy" id="7141"/>
    <lineage>
        <taxon>Eukaryota</taxon>
        <taxon>Metazoa</taxon>
        <taxon>Ecdysozoa</taxon>
        <taxon>Arthropoda</taxon>
        <taxon>Hexapoda</taxon>
        <taxon>Insecta</taxon>
        <taxon>Pterygota</taxon>
        <taxon>Neoptera</taxon>
        <taxon>Endopterygota</taxon>
        <taxon>Lepidoptera</taxon>
        <taxon>Glossata</taxon>
        <taxon>Ditrysia</taxon>
        <taxon>Tortricoidea</taxon>
        <taxon>Tortricidae</taxon>
        <taxon>Tortricinae</taxon>
        <taxon>Choristoneura</taxon>
    </lineage>
</organism>
<dbReference type="Proteomes" id="UP001064048">
    <property type="component" value="Chromosome 14"/>
</dbReference>
<comment type="caution">
    <text evidence="1">The sequence shown here is derived from an EMBL/GenBank/DDBJ whole genome shotgun (WGS) entry which is preliminary data.</text>
</comment>
<gene>
    <name evidence="1" type="ORF">MSG28_008653</name>
</gene>
<proteinExistence type="predicted"/>
<name>A0ACC0J7K3_CHOFU</name>
<dbReference type="EMBL" id="CM046114">
    <property type="protein sequence ID" value="KAI8420064.1"/>
    <property type="molecule type" value="Genomic_DNA"/>
</dbReference>
<evidence type="ECO:0000313" key="1">
    <source>
        <dbReference type="EMBL" id="KAI8420064.1"/>
    </source>
</evidence>